<dbReference type="Proteomes" id="UP000028194">
    <property type="component" value="Chromosome"/>
</dbReference>
<dbReference type="eggNOG" id="arCOG06113">
    <property type="taxonomic scope" value="Archaea"/>
</dbReference>
<dbReference type="AlphaFoldDB" id="A0A075MS52"/>
<name>A0A075MS52_9ARCH</name>
<keyword evidence="2" id="KW-1185">Reference proteome</keyword>
<dbReference type="EMBL" id="CP007174">
    <property type="protein sequence ID" value="AIF83637.1"/>
    <property type="molecule type" value="Genomic_DNA"/>
</dbReference>
<protein>
    <submittedName>
        <fullName evidence="1">Uncharacterized protein</fullName>
    </submittedName>
</protein>
<proteinExistence type="predicted"/>
<accession>A0A075MS52</accession>
<dbReference type="HOGENOM" id="CLU_2534504_0_0_2"/>
<evidence type="ECO:0000313" key="1">
    <source>
        <dbReference type="EMBL" id="AIF83637.1"/>
    </source>
</evidence>
<reference evidence="1 2" key="1">
    <citation type="journal article" date="2014" name="PLoS ONE">
        <title>Genome Sequence of Candidatus Nitrososphaera evergladensis from Group I.1b Enriched from Everglades Soil Reveals Novel Genomic Features of the Ammonia-Oxidizing Archaea.</title>
        <authorList>
            <person name="Zhalnina K.V."/>
            <person name="Dias R."/>
            <person name="Leonard M.T."/>
            <person name="Dorr de Quadros P."/>
            <person name="Camargo F.A."/>
            <person name="Drew J.C."/>
            <person name="Farmerie W.G."/>
            <person name="Daroub S.H."/>
            <person name="Triplett E.W."/>
        </authorList>
    </citation>
    <scope>NUCLEOTIDE SEQUENCE [LARGE SCALE GENOMIC DNA]</scope>
    <source>
        <strain evidence="1 2">SR1</strain>
    </source>
</reference>
<dbReference type="KEGG" id="nev:NTE_01574"/>
<sequence>MSMLAVFAACPTCGNSVYEYRDGRWTEWICWRCGHYQADTPAFTAQPDLYRDIVRKNGRYFMQKYAQYAARDARSSGSRVPHG</sequence>
<organism evidence="1 2">
    <name type="scientific">Candidatus Nitrososphaera evergladensis SR1</name>
    <dbReference type="NCBI Taxonomy" id="1459636"/>
    <lineage>
        <taxon>Archaea</taxon>
        <taxon>Nitrososphaerota</taxon>
        <taxon>Nitrososphaeria</taxon>
        <taxon>Nitrososphaerales</taxon>
        <taxon>Nitrososphaeraceae</taxon>
        <taxon>Nitrososphaera</taxon>
    </lineage>
</organism>
<evidence type="ECO:0000313" key="2">
    <source>
        <dbReference type="Proteomes" id="UP000028194"/>
    </source>
</evidence>
<gene>
    <name evidence="1" type="ORF">NTE_01574</name>
</gene>